<dbReference type="Gene3D" id="3.30.2320.10">
    <property type="entry name" value="hypothetical protein PF0899 domain"/>
    <property type="match status" value="1"/>
</dbReference>
<dbReference type="Proteomes" id="UP000466523">
    <property type="component" value="Unassembled WGS sequence"/>
</dbReference>
<comment type="subcellular location">
    <subcellularLocation>
        <location evidence="1">Virion</location>
    </subcellularLocation>
</comment>
<sequence length="286" mass="29590">MTIELTTSTTAGAWSPDQYSFAAADVVPEALILKTSTVSGHILGDSPALKVAYVTDDESAAYVAEGAQITDSGPTLSEATVHVKKLARLVSLSREQFNKPETATQTAQSVARDLIRKADLSYLAEAAPTPPATGSTGILNTANVVDGGEVAANLDGLVDLVAELEANLATPQYIVVSPDVWASLRKLKVGGDQINASLLGAGTTDAVPMLLGLPVLRSPFIPAGSGLVIDPAAIVAAVGPLNIAQSEHALFAEDSVMLRATWAIGWQVMRPSRIGKFTIASDDGSS</sequence>
<name>A0A7K3LE12_9MYCO</name>
<protein>
    <submittedName>
        <fullName evidence="3">Phage major capsid protein</fullName>
    </submittedName>
</protein>
<proteinExistence type="predicted"/>
<comment type="caution">
    <text evidence="3">The sequence shown here is derived from an EMBL/GenBank/DDBJ whole genome shotgun (WGS) entry which is preliminary data.</text>
</comment>
<dbReference type="AlphaFoldDB" id="A0A7K3LE12"/>
<evidence type="ECO:0000256" key="1">
    <source>
        <dbReference type="ARBA" id="ARBA00004328"/>
    </source>
</evidence>
<evidence type="ECO:0000313" key="3">
    <source>
        <dbReference type="EMBL" id="NDJ90585.1"/>
    </source>
</evidence>
<dbReference type="EMBL" id="JAACYR010000056">
    <property type="protein sequence ID" value="NDJ90585.1"/>
    <property type="molecule type" value="Genomic_DNA"/>
</dbReference>
<feature type="domain" description="Phage capsid-like C-terminal" evidence="2">
    <location>
        <begin position="49"/>
        <end position="276"/>
    </location>
</feature>
<dbReference type="InterPro" id="IPR024455">
    <property type="entry name" value="Phage_capsid"/>
</dbReference>
<organism evidence="3 4">
    <name type="scientific">Mycolicibacter kumamotonensis</name>
    <dbReference type="NCBI Taxonomy" id="354243"/>
    <lineage>
        <taxon>Bacteria</taxon>
        <taxon>Bacillati</taxon>
        <taxon>Actinomycetota</taxon>
        <taxon>Actinomycetes</taxon>
        <taxon>Mycobacteriales</taxon>
        <taxon>Mycobacteriaceae</taxon>
        <taxon>Mycolicibacter</taxon>
    </lineage>
</organism>
<dbReference type="SUPFAM" id="SSF56563">
    <property type="entry name" value="Major capsid protein gp5"/>
    <property type="match status" value="1"/>
</dbReference>
<evidence type="ECO:0000259" key="2">
    <source>
        <dbReference type="Pfam" id="PF05065"/>
    </source>
</evidence>
<reference evidence="3 4" key="1">
    <citation type="submission" date="2020-01" db="EMBL/GenBank/DDBJ databases">
        <authorList>
            <person name="Sanchez-Estrada R."/>
            <person name="Gonzalez-Y-Merchand J.A."/>
            <person name="Rivera-Gutierrez S."/>
        </authorList>
    </citation>
    <scope>NUCLEOTIDE SEQUENCE [LARGE SCALE GENOMIC DNA]</scope>
    <source>
        <strain evidence="3 4">CST 7247</strain>
    </source>
</reference>
<dbReference type="NCBIfam" id="TIGR01554">
    <property type="entry name" value="major_cap_HK97"/>
    <property type="match status" value="1"/>
</dbReference>
<dbReference type="RefSeq" id="WP_162112702.1">
    <property type="nucleotide sequence ID" value="NZ_JAACYR010000056.1"/>
</dbReference>
<dbReference type="InterPro" id="IPR054612">
    <property type="entry name" value="Phage_capsid-like_C"/>
</dbReference>
<evidence type="ECO:0000313" key="4">
    <source>
        <dbReference type="Proteomes" id="UP000466523"/>
    </source>
</evidence>
<gene>
    <name evidence="3" type="ORF">GWR20_15715</name>
</gene>
<dbReference type="Pfam" id="PF05065">
    <property type="entry name" value="Phage_capsid"/>
    <property type="match status" value="1"/>
</dbReference>
<dbReference type="Gene3D" id="3.30.2400.10">
    <property type="entry name" value="Major capsid protein gp5"/>
    <property type="match status" value="1"/>
</dbReference>
<accession>A0A7K3LE12</accession>